<keyword evidence="1" id="KW-1133">Transmembrane helix</keyword>
<dbReference type="Proteomes" id="UP001175271">
    <property type="component" value="Unassembled WGS sequence"/>
</dbReference>
<evidence type="ECO:0000256" key="1">
    <source>
        <dbReference type="SAM" id="Phobius"/>
    </source>
</evidence>
<gene>
    <name evidence="2" type="ORF">QR680_018555</name>
</gene>
<accession>A0AA39HIB1</accession>
<protein>
    <submittedName>
        <fullName evidence="2">Uncharacterized protein</fullName>
    </submittedName>
</protein>
<keyword evidence="3" id="KW-1185">Reference proteome</keyword>
<name>A0AA39HIB1_9BILA</name>
<dbReference type="AlphaFoldDB" id="A0AA39HIB1"/>
<feature type="transmembrane region" description="Helical" evidence="1">
    <location>
        <begin position="23"/>
        <end position="44"/>
    </location>
</feature>
<proteinExistence type="predicted"/>
<sequence>MSPKFDEEVVGKINFHENELMKFLYIGVSLFFFGFISFGLLLVIEAIRGKRARRKAIEFYDQMIIPPRCEQKAIEINITKQMPWREYFYREQPFFRGAE</sequence>
<dbReference type="EMBL" id="JAUCMV010000004">
    <property type="protein sequence ID" value="KAK0406402.1"/>
    <property type="molecule type" value="Genomic_DNA"/>
</dbReference>
<organism evidence="2 3">
    <name type="scientific">Steinernema hermaphroditum</name>
    <dbReference type="NCBI Taxonomy" id="289476"/>
    <lineage>
        <taxon>Eukaryota</taxon>
        <taxon>Metazoa</taxon>
        <taxon>Ecdysozoa</taxon>
        <taxon>Nematoda</taxon>
        <taxon>Chromadorea</taxon>
        <taxon>Rhabditida</taxon>
        <taxon>Tylenchina</taxon>
        <taxon>Panagrolaimomorpha</taxon>
        <taxon>Strongyloidoidea</taxon>
        <taxon>Steinernematidae</taxon>
        <taxon>Steinernema</taxon>
    </lineage>
</organism>
<comment type="caution">
    <text evidence="2">The sequence shown here is derived from an EMBL/GenBank/DDBJ whole genome shotgun (WGS) entry which is preliminary data.</text>
</comment>
<keyword evidence="1" id="KW-0472">Membrane</keyword>
<evidence type="ECO:0000313" key="2">
    <source>
        <dbReference type="EMBL" id="KAK0406402.1"/>
    </source>
</evidence>
<keyword evidence="1" id="KW-0812">Transmembrane</keyword>
<evidence type="ECO:0000313" key="3">
    <source>
        <dbReference type="Proteomes" id="UP001175271"/>
    </source>
</evidence>
<reference evidence="2" key="1">
    <citation type="submission" date="2023-06" db="EMBL/GenBank/DDBJ databases">
        <title>Genomic analysis of the entomopathogenic nematode Steinernema hermaphroditum.</title>
        <authorList>
            <person name="Schwarz E.M."/>
            <person name="Heppert J.K."/>
            <person name="Baniya A."/>
            <person name="Schwartz H.T."/>
            <person name="Tan C.-H."/>
            <person name="Antoshechkin I."/>
            <person name="Sternberg P.W."/>
            <person name="Goodrich-Blair H."/>
            <person name="Dillman A.R."/>
        </authorList>
    </citation>
    <scope>NUCLEOTIDE SEQUENCE</scope>
    <source>
        <strain evidence="2">PS9179</strain>
        <tissue evidence="2">Whole animal</tissue>
    </source>
</reference>